<dbReference type="Proteomes" id="UP000630660">
    <property type="component" value="Unassembled WGS sequence"/>
</dbReference>
<keyword evidence="6" id="KW-0472">Membrane</keyword>
<dbReference type="GO" id="GO:0015288">
    <property type="term" value="F:porin activity"/>
    <property type="evidence" value="ECO:0007669"/>
    <property type="project" value="TreeGrafter"/>
</dbReference>
<comment type="subcellular location">
    <subcellularLocation>
        <location evidence="1">Cell outer membrane</location>
    </subcellularLocation>
</comment>
<keyword evidence="3" id="KW-0813">Transport</keyword>
<dbReference type="Gene3D" id="1.20.1600.10">
    <property type="entry name" value="Outer membrane efflux proteins (OEP)"/>
    <property type="match status" value="1"/>
</dbReference>
<keyword evidence="5" id="KW-0812">Transmembrane</keyword>
<sequence>MLLMLLAAPAQAETTPVTLNQAIQTALEQSLAVDEASVETSLGVQSATEGIGGFLPTLSASTSTGDSSLADLGSGLWSTRLDLSQPVVNATTIFGLLNGIKQAGISKAQSRQILGKLILDVENAYYGLARTQALVESAERSYERARENLKLTERRYELKDASNAEKLRAEASLLSAEQELISARTSLEQNQRILSDLLGYESTEPFRTSELPDAEEPYNLSTTIISEAVISENPDYDVLKRQARLTDLAYWGAWASILPSLNLTASRSWSQDEVFPSDWDAGTDSYGLSVSIPLADLKGKALSVNRARLERKNSRISMARQELAFRQQLASLLATQESSYKGWEVAVKNVELSREVYRLTSRSYELGAASLADLLEVETELVQAERALVEAKAAYWTSRAELNYFLGTSLED</sequence>
<dbReference type="EMBL" id="WJKJ01000246">
    <property type="protein sequence ID" value="MBD3365030.1"/>
    <property type="molecule type" value="Genomic_DNA"/>
</dbReference>
<keyword evidence="7" id="KW-0998">Cell outer membrane</keyword>
<dbReference type="AlphaFoldDB" id="A0A9D5KAC6"/>
<dbReference type="InterPro" id="IPR003423">
    <property type="entry name" value="OMP_efflux"/>
</dbReference>
<accession>A0A9D5KAC6</accession>
<evidence type="ECO:0000256" key="4">
    <source>
        <dbReference type="ARBA" id="ARBA00022452"/>
    </source>
</evidence>
<reference evidence="9" key="1">
    <citation type="submission" date="2019-11" db="EMBL/GenBank/DDBJ databases">
        <title>Microbial mats filling the niche in hypersaline microbial mats.</title>
        <authorList>
            <person name="Wong H.L."/>
            <person name="Macleod F.I."/>
            <person name="White R.A. III"/>
            <person name="Burns B.P."/>
        </authorList>
    </citation>
    <scope>NUCLEOTIDE SEQUENCE</scope>
    <source>
        <strain evidence="9">Bin_327</strain>
    </source>
</reference>
<organism evidence="9 10">
    <name type="scientific">candidate division WOR-3 bacterium</name>
    <dbReference type="NCBI Taxonomy" id="2052148"/>
    <lineage>
        <taxon>Bacteria</taxon>
        <taxon>Bacteria division WOR-3</taxon>
    </lineage>
</organism>
<protein>
    <recommendedName>
        <fullName evidence="11">TolC family protein</fullName>
    </recommendedName>
</protein>
<dbReference type="GO" id="GO:0009279">
    <property type="term" value="C:cell outer membrane"/>
    <property type="evidence" value="ECO:0007669"/>
    <property type="project" value="UniProtKB-SubCell"/>
</dbReference>
<evidence type="ECO:0000256" key="1">
    <source>
        <dbReference type="ARBA" id="ARBA00004442"/>
    </source>
</evidence>
<evidence type="ECO:0000256" key="5">
    <source>
        <dbReference type="ARBA" id="ARBA00022692"/>
    </source>
</evidence>
<dbReference type="PANTHER" id="PTHR30026">
    <property type="entry name" value="OUTER MEMBRANE PROTEIN TOLC"/>
    <property type="match status" value="1"/>
</dbReference>
<gene>
    <name evidence="9" type="ORF">GF359_07425</name>
</gene>
<comment type="similarity">
    <text evidence="2">Belongs to the outer membrane factor (OMF) (TC 1.B.17) family.</text>
</comment>
<evidence type="ECO:0000256" key="2">
    <source>
        <dbReference type="ARBA" id="ARBA00007613"/>
    </source>
</evidence>
<dbReference type="Pfam" id="PF02321">
    <property type="entry name" value="OEP"/>
    <property type="match status" value="2"/>
</dbReference>
<dbReference type="SUPFAM" id="SSF56954">
    <property type="entry name" value="Outer membrane efflux proteins (OEP)"/>
    <property type="match status" value="1"/>
</dbReference>
<keyword evidence="8" id="KW-0175">Coiled coil</keyword>
<evidence type="ECO:0000256" key="8">
    <source>
        <dbReference type="SAM" id="Coils"/>
    </source>
</evidence>
<evidence type="ECO:0008006" key="11">
    <source>
        <dbReference type="Google" id="ProtNLM"/>
    </source>
</evidence>
<comment type="caution">
    <text evidence="9">The sequence shown here is derived from an EMBL/GenBank/DDBJ whole genome shotgun (WGS) entry which is preliminary data.</text>
</comment>
<dbReference type="GO" id="GO:1990281">
    <property type="term" value="C:efflux pump complex"/>
    <property type="evidence" value="ECO:0007669"/>
    <property type="project" value="TreeGrafter"/>
</dbReference>
<keyword evidence="4" id="KW-1134">Transmembrane beta strand</keyword>
<evidence type="ECO:0000256" key="6">
    <source>
        <dbReference type="ARBA" id="ARBA00023136"/>
    </source>
</evidence>
<evidence type="ECO:0000313" key="9">
    <source>
        <dbReference type="EMBL" id="MBD3365030.1"/>
    </source>
</evidence>
<dbReference type="GO" id="GO:0015562">
    <property type="term" value="F:efflux transmembrane transporter activity"/>
    <property type="evidence" value="ECO:0007669"/>
    <property type="project" value="InterPro"/>
</dbReference>
<evidence type="ECO:0000256" key="7">
    <source>
        <dbReference type="ARBA" id="ARBA00023237"/>
    </source>
</evidence>
<dbReference type="PANTHER" id="PTHR30026:SF20">
    <property type="entry name" value="OUTER MEMBRANE PROTEIN TOLC"/>
    <property type="match status" value="1"/>
</dbReference>
<dbReference type="InterPro" id="IPR051906">
    <property type="entry name" value="TolC-like"/>
</dbReference>
<proteinExistence type="inferred from homology"/>
<evidence type="ECO:0000256" key="3">
    <source>
        <dbReference type="ARBA" id="ARBA00022448"/>
    </source>
</evidence>
<evidence type="ECO:0000313" key="10">
    <source>
        <dbReference type="Proteomes" id="UP000630660"/>
    </source>
</evidence>
<feature type="coiled-coil region" evidence="8">
    <location>
        <begin position="128"/>
        <end position="155"/>
    </location>
</feature>
<name>A0A9D5KAC6_UNCW3</name>